<keyword evidence="4" id="KW-1185">Reference proteome</keyword>
<feature type="transmembrane region" description="Helical" evidence="2">
    <location>
        <begin position="40"/>
        <end position="59"/>
    </location>
</feature>
<keyword evidence="2" id="KW-0812">Transmembrane</keyword>
<sequence>MTGTTPADTASVTAPGPGTTSDTMDTLEVAGYSRFVRRHWLVCCLLGLVGLAIGMLGSLRTPPNYQSTVEVFAPATPAYLAISVDPAAPAVDPREWTQDTEAALLLSEPVLTAVARRLPGHPDPATLADRTEITVPTSTRVYQIGFSDRDPRRAQQGAQVLAEEFTRYRTKMLTARADRVATALDSRRTYLQDLLDAIPVPGSMQPGDSEADTAAPGPAPANLVPRGQIQSQIGQIDDALTKTALTGSNTATVVHPATLPTRPERHNAEVPPMSGLMAGLLAGLAVGAAREWARPAVHEVAEVAAATGLAPVALVDGRALRRPAGHRDAADLHPLAVQVRLILAGESAVGSASGSATGPAGPSIDDPPVVLVTGPCADDLTAALADQLRTELTSAAHTAGDPLLNVRVPTSRPDARDTFALARASDAVLLVADLAQSTRTELDRCARLLTRAAGPRVATVAIGNRSTRAERSSFR</sequence>
<feature type="region of interest" description="Disordered" evidence="1">
    <location>
        <begin position="1"/>
        <end position="24"/>
    </location>
</feature>
<reference evidence="3 4" key="1">
    <citation type="submission" date="2016-10" db="EMBL/GenBank/DDBJ databases">
        <authorList>
            <person name="de Groot N.N."/>
        </authorList>
    </citation>
    <scope>NUCLEOTIDE SEQUENCE [LARGE SCALE GENOMIC DNA]</scope>
    <source>
        <strain evidence="3 4">DSM 22024</strain>
    </source>
</reference>
<keyword evidence="2" id="KW-0472">Membrane</keyword>
<organism evidence="3 4">
    <name type="scientific">Actinopolymorpha singaporensis</name>
    <dbReference type="NCBI Taxonomy" id="117157"/>
    <lineage>
        <taxon>Bacteria</taxon>
        <taxon>Bacillati</taxon>
        <taxon>Actinomycetota</taxon>
        <taxon>Actinomycetes</taxon>
        <taxon>Propionibacteriales</taxon>
        <taxon>Actinopolymorphaceae</taxon>
        <taxon>Actinopolymorpha</taxon>
    </lineage>
</organism>
<name>A0A1H1L0S3_9ACTN</name>
<dbReference type="AlphaFoldDB" id="A0A1H1L0S3"/>
<evidence type="ECO:0000256" key="2">
    <source>
        <dbReference type="SAM" id="Phobius"/>
    </source>
</evidence>
<dbReference type="Proteomes" id="UP000198983">
    <property type="component" value="Chromosome I"/>
</dbReference>
<protein>
    <submittedName>
        <fullName evidence="3">Chain length determinant protein</fullName>
    </submittedName>
</protein>
<evidence type="ECO:0000313" key="4">
    <source>
        <dbReference type="Proteomes" id="UP000198983"/>
    </source>
</evidence>
<accession>A0A1H1L0S3</accession>
<evidence type="ECO:0000256" key="1">
    <source>
        <dbReference type="SAM" id="MobiDB-lite"/>
    </source>
</evidence>
<dbReference type="PANTHER" id="PTHR32309">
    <property type="entry name" value="TYROSINE-PROTEIN KINASE"/>
    <property type="match status" value="1"/>
</dbReference>
<gene>
    <name evidence="3" type="ORF">SAMN04489717_0026</name>
</gene>
<dbReference type="OrthoDB" id="3453317at2"/>
<dbReference type="RefSeq" id="WP_092649397.1">
    <property type="nucleotide sequence ID" value="NZ_LT629732.1"/>
</dbReference>
<dbReference type="EMBL" id="LT629732">
    <property type="protein sequence ID" value="SDR68171.1"/>
    <property type="molecule type" value="Genomic_DNA"/>
</dbReference>
<proteinExistence type="predicted"/>
<dbReference type="PANTHER" id="PTHR32309:SF31">
    <property type="entry name" value="CAPSULAR EXOPOLYSACCHARIDE FAMILY"/>
    <property type="match status" value="1"/>
</dbReference>
<evidence type="ECO:0000313" key="3">
    <source>
        <dbReference type="EMBL" id="SDR68171.1"/>
    </source>
</evidence>
<dbReference type="STRING" id="117157.SAMN04489717_0026"/>
<feature type="region of interest" description="Disordered" evidence="1">
    <location>
        <begin position="200"/>
        <end position="223"/>
    </location>
</feature>
<keyword evidence="2" id="KW-1133">Transmembrane helix</keyword>
<dbReference type="InterPro" id="IPR050445">
    <property type="entry name" value="Bact_polysacc_biosynth/exp"/>
</dbReference>